<keyword evidence="2" id="KW-1185">Reference proteome</keyword>
<organism evidence="1 2">
    <name type="scientific">Luteolibacter flavescens</name>
    <dbReference type="NCBI Taxonomy" id="1859460"/>
    <lineage>
        <taxon>Bacteria</taxon>
        <taxon>Pseudomonadati</taxon>
        <taxon>Verrucomicrobiota</taxon>
        <taxon>Verrucomicrobiia</taxon>
        <taxon>Verrucomicrobiales</taxon>
        <taxon>Verrucomicrobiaceae</taxon>
        <taxon>Luteolibacter</taxon>
    </lineage>
</organism>
<protein>
    <submittedName>
        <fullName evidence="1">Uncharacterized protein</fullName>
    </submittedName>
</protein>
<proteinExistence type="predicted"/>
<dbReference type="EMBL" id="JAPDDS010000002">
    <property type="protein sequence ID" value="MCW1883807.1"/>
    <property type="molecule type" value="Genomic_DNA"/>
</dbReference>
<gene>
    <name evidence="1" type="ORF">OKA04_03645</name>
</gene>
<reference evidence="1 2" key="1">
    <citation type="submission" date="2022-10" db="EMBL/GenBank/DDBJ databases">
        <title>Luteolibacter flavescens strain MCCC 1K03193, whole genome shotgun sequencing project.</title>
        <authorList>
            <person name="Zhao G."/>
            <person name="Shen L."/>
        </authorList>
    </citation>
    <scope>NUCLEOTIDE SEQUENCE [LARGE SCALE GENOMIC DNA]</scope>
    <source>
        <strain evidence="1 2">MCCC 1K03193</strain>
    </source>
</reference>
<comment type="caution">
    <text evidence="1">The sequence shown here is derived from an EMBL/GenBank/DDBJ whole genome shotgun (WGS) entry which is preliminary data.</text>
</comment>
<accession>A0ABT3FK36</accession>
<name>A0ABT3FK36_9BACT</name>
<dbReference type="Proteomes" id="UP001207930">
    <property type="component" value="Unassembled WGS sequence"/>
</dbReference>
<sequence>MNHEDSIYTHAAVATRIGFMGDQGASLEILSLGGPSPLGKILQQTELYPDGQPPLFSIFRHREILGSMVVTDTNDRQHLLDALARAIREGDETRYPVGWSIDAEYGITLTIGNKRAEYLINFRDGDCVASDPGLSEVPDYVSTYFGSQPIYRDGIVTFLNINPLREKAFIGILDKSAYRRTSTE</sequence>
<evidence type="ECO:0000313" key="2">
    <source>
        <dbReference type="Proteomes" id="UP001207930"/>
    </source>
</evidence>
<dbReference type="RefSeq" id="WP_264499769.1">
    <property type="nucleotide sequence ID" value="NZ_JAPDDS010000002.1"/>
</dbReference>
<evidence type="ECO:0000313" key="1">
    <source>
        <dbReference type="EMBL" id="MCW1883807.1"/>
    </source>
</evidence>